<evidence type="ECO:0000259" key="14">
    <source>
        <dbReference type="Pfam" id="PF02874"/>
    </source>
</evidence>
<reference evidence="16" key="1">
    <citation type="submission" date="2017-09" db="EMBL/GenBank/DDBJ databases">
        <title>Depth-based differentiation of microbial function through sediment-hosted aquifers and enrichment of novel symbionts in the deep terrestrial subsurface.</title>
        <authorList>
            <person name="Probst A.J."/>
            <person name="Ladd B."/>
            <person name="Jarett J.K."/>
            <person name="Geller-Mcgrath D.E."/>
            <person name="Sieber C.M.K."/>
            <person name="Emerson J.B."/>
            <person name="Anantharaman K."/>
            <person name="Thomas B.C."/>
            <person name="Malmstrom R."/>
            <person name="Stieglmeier M."/>
            <person name="Klingl A."/>
            <person name="Woyke T."/>
            <person name="Ryan C.M."/>
            <person name="Banfield J.F."/>
        </authorList>
    </citation>
    <scope>NUCLEOTIDE SEQUENCE [LARGE SCALE GENOMIC DNA]</scope>
</reference>
<feature type="domain" description="ATPase F1/V1/A1 complex alpha/beta subunit nucleotide-binding" evidence="12">
    <location>
        <begin position="152"/>
        <end position="369"/>
    </location>
</feature>
<dbReference type="SUPFAM" id="SSF47917">
    <property type="entry name" value="C-terminal domain of alpha and beta subunits of F1 ATP synthase"/>
    <property type="match status" value="1"/>
</dbReference>
<dbReference type="Gene3D" id="3.40.50.300">
    <property type="entry name" value="P-loop containing nucleotide triphosphate hydrolases"/>
    <property type="match status" value="1"/>
</dbReference>
<dbReference type="InterPro" id="IPR004100">
    <property type="entry name" value="ATPase_F1/V1/A1_a/bsu_N"/>
</dbReference>
<dbReference type="NCBIfam" id="TIGR00962">
    <property type="entry name" value="atpA"/>
    <property type="match status" value="1"/>
</dbReference>
<comment type="similarity">
    <text evidence="2 11">Belongs to the ATPase alpha/beta chains family.</text>
</comment>
<evidence type="ECO:0000256" key="7">
    <source>
        <dbReference type="ARBA" id="ARBA00023065"/>
    </source>
</evidence>
<feature type="binding site" evidence="11">
    <location>
        <begin position="172"/>
        <end position="179"/>
    </location>
    <ligand>
        <name>ATP</name>
        <dbReference type="ChEBI" id="CHEBI:30616"/>
    </ligand>
</feature>
<evidence type="ECO:0000256" key="9">
    <source>
        <dbReference type="ARBA" id="ARBA00023196"/>
    </source>
</evidence>
<evidence type="ECO:0000256" key="5">
    <source>
        <dbReference type="ARBA" id="ARBA00022840"/>
    </source>
</evidence>
<keyword evidence="11" id="KW-0375">Hydrogen ion transport</keyword>
<keyword evidence="5 11" id="KW-0067">ATP-binding</keyword>
<keyword evidence="7 11" id="KW-0406">Ion transport</keyword>
<feature type="site" description="Required for activity" evidence="11">
    <location>
        <position position="367"/>
    </location>
</feature>
<evidence type="ECO:0000256" key="3">
    <source>
        <dbReference type="ARBA" id="ARBA00022448"/>
    </source>
</evidence>
<dbReference type="FunFam" id="3.40.50.300:FF:000002">
    <property type="entry name" value="ATP synthase subunit alpha"/>
    <property type="match status" value="1"/>
</dbReference>
<sequence>MSYEIIEKLKKAISEFDDKPQVKQSGEVVEIADGVARVSGLNKVMSQELISIETASGTVKAVAFNLEEQFVGVIVLGDYLKVKVGDQVMPDGKVLAIPVSEEMVGRVVDPLGNPLDGKGEIFRSTKATEQAIEKKAPSVLARESVNRPLHTGIKPIDSMIPIGRGQRELIIGDRQTGKTSIAIDTIINQKDETNTPICIYIAIGQKQSNVARVVKVLEEAGAMEYTIVVSASSSSPATLWYLAPYAGAAIGEFFMAQGKDALVVYDDLSKHANAYRQISLLLRRPPGREAYPGDVFYLHSRLLERSAKMSKEEGGGSLTALPIIETQLGDVSAYVPTNVISITDGQIYLESDLFNKGIRPAVNAGLSVSRVGSSAQTKAVKKVASKLRLELAQFRELQAFVQFAADLDEATRKRIERGQMFTEILKQNDNEPIAFEQQAILFFAAVKGYLNDIPVEELAHAEKELMSYFEKLHKKDIVDEIKKSEEISEKVEKMLEKALDQFLTTRKR</sequence>
<dbReference type="SUPFAM" id="SSF50615">
    <property type="entry name" value="N-terminal domain of alpha and beta subunits of F1 ATP synthase"/>
    <property type="match status" value="1"/>
</dbReference>
<keyword evidence="10 11" id="KW-0066">ATP synthesis</keyword>
<dbReference type="InterPro" id="IPR000194">
    <property type="entry name" value="ATPase_F1/V1/A1_a/bsu_nucl-bd"/>
</dbReference>
<evidence type="ECO:0000256" key="11">
    <source>
        <dbReference type="HAMAP-Rule" id="MF_01346"/>
    </source>
</evidence>
<evidence type="ECO:0000256" key="4">
    <source>
        <dbReference type="ARBA" id="ARBA00022741"/>
    </source>
</evidence>
<dbReference type="InterPro" id="IPR027417">
    <property type="entry name" value="P-loop_NTPase"/>
</dbReference>
<dbReference type="SUPFAM" id="SSF52540">
    <property type="entry name" value="P-loop containing nucleoside triphosphate hydrolases"/>
    <property type="match status" value="1"/>
</dbReference>
<gene>
    <name evidence="11 15" type="primary">atpA</name>
    <name evidence="15" type="ORF">COU08_04110</name>
</gene>
<dbReference type="NCBIfam" id="NF009884">
    <property type="entry name" value="PRK13343.1"/>
    <property type="match status" value="1"/>
</dbReference>
<comment type="function">
    <text evidence="11">Produces ATP from ADP in the presence of a proton gradient across the membrane. The alpha chain is a regulatory subunit.</text>
</comment>
<dbReference type="GO" id="GO:0045259">
    <property type="term" value="C:proton-transporting ATP synthase complex"/>
    <property type="evidence" value="ECO:0007669"/>
    <property type="project" value="UniProtKB-KW"/>
</dbReference>
<dbReference type="EMBL" id="PFBA01000035">
    <property type="protein sequence ID" value="PIT92011.1"/>
    <property type="molecule type" value="Genomic_DNA"/>
</dbReference>
<evidence type="ECO:0000256" key="6">
    <source>
        <dbReference type="ARBA" id="ARBA00022967"/>
    </source>
</evidence>
<dbReference type="InterPro" id="IPR000793">
    <property type="entry name" value="ATP_synth_asu_C"/>
</dbReference>
<dbReference type="GO" id="GO:0043531">
    <property type="term" value="F:ADP binding"/>
    <property type="evidence" value="ECO:0007669"/>
    <property type="project" value="TreeGrafter"/>
</dbReference>
<dbReference type="CDD" id="cd18113">
    <property type="entry name" value="ATP-synt_F1_alpha_C"/>
    <property type="match status" value="1"/>
</dbReference>
<dbReference type="PANTHER" id="PTHR48082:SF2">
    <property type="entry name" value="ATP SYNTHASE SUBUNIT ALPHA, MITOCHONDRIAL"/>
    <property type="match status" value="1"/>
</dbReference>
<evidence type="ECO:0000313" key="15">
    <source>
        <dbReference type="EMBL" id="PIT92011.1"/>
    </source>
</evidence>
<dbReference type="Pfam" id="PF02874">
    <property type="entry name" value="ATP-synt_ab_N"/>
    <property type="match status" value="1"/>
</dbReference>
<keyword evidence="6 11" id="KW-1278">Translocase</keyword>
<dbReference type="Proteomes" id="UP000228635">
    <property type="component" value="Unassembled WGS sequence"/>
</dbReference>
<keyword evidence="8 11" id="KW-0472">Membrane</keyword>
<dbReference type="Gene3D" id="2.40.30.20">
    <property type="match status" value="1"/>
</dbReference>
<dbReference type="Pfam" id="PF00006">
    <property type="entry name" value="ATP-synt_ab"/>
    <property type="match status" value="1"/>
</dbReference>
<keyword evidence="3 11" id="KW-0813">Transport</keyword>
<keyword evidence="9 11" id="KW-0139">CF(1)</keyword>
<dbReference type="InterPro" id="IPR005294">
    <property type="entry name" value="ATP_synth_F1_asu"/>
</dbReference>
<keyword evidence="11" id="KW-1003">Cell membrane</keyword>
<comment type="subcellular location">
    <subcellularLocation>
        <location evidence="11">Cell membrane</location>
        <topology evidence="11">Peripheral membrane protein</topology>
    </subcellularLocation>
    <subcellularLocation>
        <location evidence="1">Membrane</location>
    </subcellularLocation>
</comment>
<feature type="domain" description="ATP synthase alpha subunit C-terminal" evidence="13">
    <location>
        <begin position="376"/>
        <end position="502"/>
    </location>
</feature>
<comment type="catalytic activity">
    <reaction evidence="11">
        <text>ATP + H2O + 4 H(+)(in) = ADP + phosphate + 5 H(+)(out)</text>
        <dbReference type="Rhea" id="RHEA:57720"/>
        <dbReference type="ChEBI" id="CHEBI:15377"/>
        <dbReference type="ChEBI" id="CHEBI:15378"/>
        <dbReference type="ChEBI" id="CHEBI:30616"/>
        <dbReference type="ChEBI" id="CHEBI:43474"/>
        <dbReference type="ChEBI" id="CHEBI:456216"/>
        <dbReference type="EC" id="7.1.2.2"/>
    </reaction>
</comment>
<dbReference type="CDD" id="cd18116">
    <property type="entry name" value="ATP-synt_F1_alpha_N"/>
    <property type="match status" value="1"/>
</dbReference>
<dbReference type="GO" id="GO:0046933">
    <property type="term" value="F:proton-transporting ATP synthase activity, rotational mechanism"/>
    <property type="evidence" value="ECO:0007669"/>
    <property type="project" value="UniProtKB-UniRule"/>
</dbReference>
<dbReference type="InterPro" id="IPR036121">
    <property type="entry name" value="ATPase_F1/V1/A1_a/bsu_N_sf"/>
</dbReference>
<organism evidence="15 16">
    <name type="scientific">Candidatus Harrisonbacteria bacterium CG10_big_fil_rev_8_21_14_0_10_42_17</name>
    <dbReference type="NCBI Taxonomy" id="1974584"/>
    <lineage>
        <taxon>Bacteria</taxon>
        <taxon>Candidatus Harrisoniibacteriota</taxon>
    </lineage>
</organism>
<evidence type="ECO:0000256" key="2">
    <source>
        <dbReference type="ARBA" id="ARBA00008936"/>
    </source>
</evidence>
<dbReference type="HAMAP" id="MF_01346">
    <property type="entry name" value="ATP_synth_alpha_bact"/>
    <property type="match status" value="1"/>
</dbReference>
<dbReference type="InterPro" id="IPR023366">
    <property type="entry name" value="ATP_synth_asu-like_sf"/>
</dbReference>
<name>A0A2M6WGU6_9BACT</name>
<dbReference type="GO" id="GO:0005524">
    <property type="term" value="F:ATP binding"/>
    <property type="evidence" value="ECO:0007669"/>
    <property type="project" value="UniProtKB-UniRule"/>
</dbReference>
<accession>A0A2M6WGU6</accession>
<dbReference type="EC" id="7.1.2.2" evidence="11"/>
<keyword evidence="4 11" id="KW-0547">Nucleotide-binding</keyword>
<evidence type="ECO:0000256" key="10">
    <source>
        <dbReference type="ARBA" id="ARBA00023310"/>
    </source>
</evidence>
<dbReference type="CDD" id="cd01132">
    <property type="entry name" value="F1-ATPase_alpha_CD"/>
    <property type="match status" value="1"/>
</dbReference>
<dbReference type="InterPro" id="IPR033732">
    <property type="entry name" value="ATP_synth_F1_a_nt-bd_dom"/>
</dbReference>
<dbReference type="GO" id="GO:0005886">
    <property type="term" value="C:plasma membrane"/>
    <property type="evidence" value="ECO:0007669"/>
    <property type="project" value="UniProtKB-SubCell"/>
</dbReference>
<evidence type="ECO:0000259" key="12">
    <source>
        <dbReference type="Pfam" id="PF00006"/>
    </source>
</evidence>
<comment type="caution">
    <text evidence="15">The sequence shown here is derived from an EMBL/GenBank/DDBJ whole genome shotgun (WGS) entry which is preliminary data.</text>
</comment>
<dbReference type="FunFam" id="1.20.150.20:FF:000001">
    <property type="entry name" value="ATP synthase subunit alpha"/>
    <property type="match status" value="1"/>
</dbReference>
<dbReference type="Gene3D" id="1.20.150.20">
    <property type="entry name" value="ATP synthase alpha/beta chain, C-terminal domain"/>
    <property type="match status" value="1"/>
</dbReference>
<dbReference type="Pfam" id="PF00306">
    <property type="entry name" value="ATP-synt_ab_C"/>
    <property type="match status" value="1"/>
</dbReference>
<evidence type="ECO:0000313" key="16">
    <source>
        <dbReference type="Proteomes" id="UP000228635"/>
    </source>
</evidence>
<dbReference type="PROSITE" id="PS00152">
    <property type="entry name" value="ATPASE_ALPHA_BETA"/>
    <property type="match status" value="1"/>
</dbReference>
<protein>
    <recommendedName>
        <fullName evidence="11">ATP synthase subunit alpha</fullName>
        <ecNumber evidence="11">7.1.2.2</ecNumber>
    </recommendedName>
    <alternativeName>
        <fullName evidence="11">ATP synthase F1 sector subunit alpha</fullName>
    </alternativeName>
    <alternativeName>
        <fullName evidence="11">F-ATPase subunit alpha</fullName>
    </alternativeName>
</protein>
<evidence type="ECO:0000256" key="1">
    <source>
        <dbReference type="ARBA" id="ARBA00004370"/>
    </source>
</evidence>
<dbReference type="AlphaFoldDB" id="A0A2M6WGU6"/>
<dbReference type="PANTHER" id="PTHR48082">
    <property type="entry name" value="ATP SYNTHASE SUBUNIT ALPHA, MITOCHONDRIAL"/>
    <property type="match status" value="1"/>
</dbReference>
<dbReference type="InterPro" id="IPR020003">
    <property type="entry name" value="ATPase_a/bsu_AS"/>
</dbReference>
<proteinExistence type="inferred from homology"/>
<feature type="domain" description="ATPase F1/V1/A1 complex alpha/beta subunit N-terminal" evidence="14">
    <location>
        <begin position="22"/>
        <end position="89"/>
    </location>
</feature>
<evidence type="ECO:0000259" key="13">
    <source>
        <dbReference type="Pfam" id="PF00306"/>
    </source>
</evidence>
<dbReference type="InterPro" id="IPR038376">
    <property type="entry name" value="ATP_synth_asu_C_sf"/>
</dbReference>
<evidence type="ECO:0000256" key="8">
    <source>
        <dbReference type="ARBA" id="ARBA00023136"/>
    </source>
</evidence>